<evidence type="ECO:0000313" key="3">
    <source>
        <dbReference type="Proteomes" id="UP000246121"/>
    </source>
</evidence>
<dbReference type="VEuPathDB" id="TriTrypDB:C4B63_8g2779c"/>
<organism evidence="2 3">
    <name type="scientific">Trypanosoma cruzi</name>
    <dbReference type="NCBI Taxonomy" id="5693"/>
    <lineage>
        <taxon>Eukaryota</taxon>
        <taxon>Discoba</taxon>
        <taxon>Euglenozoa</taxon>
        <taxon>Kinetoplastea</taxon>
        <taxon>Metakinetoplastina</taxon>
        <taxon>Trypanosomatida</taxon>
        <taxon>Trypanosomatidae</taxon>
        <taxon>Trypanosoma</taxon>
        <taxon>Schizotrypanum</taxon>
    </lineage>
</organism>
<dbReference type="VEuPathDB" id="TriTrypDB:TcBrA4_0107420"/>
<dbReference type="VEuPathDB" id="TriTrypDB:TcCLB.507519.164"/>
<dbReference type="Proteomes" id="UP000246121">
    <property type="component" value="Unassembled WGS sequence"/>
</dbReference>
<gene>
    <name evidence="2" type="ORF">C4B63_8g2779c</name>
</gene>
<dbReference type="VEuPathDB" id="TriTrypDB:TcCLB.508207.54"/>
<accession>A0A2V2VTE8</accession>
<feature type="region of interest" description="Disordered" evidence="1">
    <location>
        <begin position="63"/>
        <end position="96"/>
    </location>
</feature>
<dbReference type="VEuPathDB" id="TriTrypDB:TCDM_14373"/>
<name>A0A2V2VTE8_TRYCR</name>
<evidence type="ECO:0000313" key="2">
    <source>
        <dbReference type="EMBL" id="PWU99665.1"/>
    </source>
</evidence>
<dbReference type="EMBL" id="PRFA01000008">
    <property type="protein sequence ID" value="PWU99665.1"/>
    <property type="molecule type" value="Genomic_DNA"/>
</dbReference>
<feature type="region of interest" description="Disordered" evidence="1">
    <location>
        <begin position="1"/>
        <end position="48"/>
    </location>
</feature>
<sequence>MPGRHGKQRVKRKKSKRQKPSEMERVLVDSIHGRKRRERDILKKHLPPPVKLRSTKVALNTTLPMFNPLPPTNVGAAAESRAKNNKGKKPPKSRKA</sequence>
<reference evidence="2 3" key="1">
    <citation type="journal article" date="2018" name="Microb. Genom.">
        <title>Expanding an expanded genome: long-read sequencing of Trypanosoma cruzi.</title>
        <authorList>
            <person name="Berna L."/>
            <person name="Rodriguez M."/>
            <person name="Chiribao M.L."/>
            <person name="Parodi-Talice A."/>
            <person name="Pita S."/>
            <person name="Rijo G."/>
            <person name="Alvarez-Valin F."/>
            <person name="Robello C."/>
        </authorList>
    </citation>
    <scope>NUCLEOTIDE SEQUENCE [LARGE SCALE GENOMIC DNA]</scope>
    <source>
        <strain evidence="2 3">Dm28c</strain>
    </source>
</reference>
<dbReference type="VEuPathDB" id="TriTrypDB:C3747_4g3661c"/>
<comment type="caution">
    <text evidence="2">The sequence shown here is derived from an EMBL/GenBank/DDBJ whole genome shotgun (WGS) entry which is preliminary data.</text>
</comment>
<evidence type="ECO:0000256" key="1">
    <source>
        <dbReference type="SAM" id="MobiDB-lite"/>
    </source>
</evidence>
<dbReference type="AlphaFoldDB" id="A0A2V2VTE8"/>
<feature type="compositionally biased region" description="Basic residues" evidence="1">
    <location>
        <begin position="83"/>
        <end position="96"/>
    </location>
</feature>
<feature type="compositionally biased region" description="Basic residues" evidence="1">
    <location>
        <begin position="1"/>
        <end position="18"/>
    </location>
</feature>
<proteinExistence type="predicted"/>
<dbReference type="VEuPathDB" id="TriTrypDB:BCY84_13323"/>
<protein>
    <submittedName>
        <fullName evidence="2">Uncharacterized protein</fullName>
    </submittedName>
</protein>